<dbReference type="InterPro" id="IPR042099">
    <property type="entry name" value="ANL_N_sf"/>
</dbReference>
<evidence type="ECO:0000259" key="2">
    <source>
        <dbReference type="Pfam" id="PF00501"/>
    </source>
</evidence>
<gene>
    <name evidence="4" type="ORF">E5225_04020</name>
</gene>
<evidence type="ECO:0000313" key="5">
    <source>
        <dbReference type="Proteomes" id="UP000296469"/>
    </source>
</evidence>
<dbReference type="KEGG" id="celz:E5225_04020"/>
<dbReference type="EMBL" id="CP039291">
    <property type="protein sequence ID" value="QCB92841.1"/>
    <property type="molecule type" value="Genomic_DNA"/>
</dbReference>
<evidence type="ECO:0000313" key="4">
    <source>
        <dbReference type="EMBL" id="QCB92841.1"/>
    </source>
</evidence>
<dbReference type="InterPro" id="IPR025110">
    <property type="entry name" value="AMP-bd_C"/>
</dbReference>
<dbReference type="Pfam" id="PF00501">
    <property type="entry name" value="AMP-binding"/>
    <property type="match status" value="1"/>
</dbReference>
<dbReference type="RefSeq" id="WP_135972922.1">
    <property type="nucleotide sequence ID" value="NZ_CP039291.1"/>
</dbReference>
<proteinExistence type="inferred from homology"/>
<comment type="similarity">
    <text evidence="1">Belongs to the ATP-dependent AMP-binding enzyme family.</text>
</comment>
<evidence type="ECO:0000259" key="3">
    <source>
        <dbReference type="Pfam" id="PF13193"/>
    </source>
</evidence>
<dbReference type="OrthoDB" id="9803968at2"/>
<sequence>MDRPLRDVPAHAGSLQASLPAALAGDGPAVRALDPQVGAGRGGASRVPADVAVVVRTSGSSGQPRDVMLTADALRASAAATADRLGGHGAWLLALPVHHVAGLQVVVRSLLAGREPTTLDDGPFRPALFTAAVAHLRAAEGPHYTSLVPTQLVRVLEDEDATAAARALDAVLVGGAASSPTLLARARAAGVRVVTTYGMTETCGGCVYDGRPLDGVEIAVDAAERVSLTGPVLAAGYLGRPDLDATTFVEVGGRRWLRTADRGRFDRGLLQVLGRLDDVLVTGGVKVDPLAVETVVAAHPLVREVCVVGVPDQHWGQSVVAVVVTEGGAQPSLTELRSSVAAVLGPASAPRQVLVVDALPLRGPGKPDRRAVARTATALMARRSPGPGG</sequence>
<dbReference type="NCBIfam" id="NF005877">
    <property type="entry name" value="PRK07824.1"/>
    <property type="match status" value="1"/>
</dbReference>
<dbReference type="Pfam" id="PF13193">
    <property type="entry name" value="AMP-binding_C"/>
    <property type="match status" value="1"/>
</dbReference>
<dbReference type="AlphaFoldDB" id="A0A4P7SGN7"/>
<accession>A0A4P7SGN7</accession>
<name>A0A4P7SGN7_9CELL</name>
<dbReference type="Gene3D" id="3.30.300.30">
    <property type="match status" value="1"/>
</dbReference>
<dbReference type="PANTHER" id="PTHR43201:SF8">
    <property type="entry name" value="ACYL-COA SYNTHETASE FAMILY MEMBER 3"/>
    <property type="match status" value="1"/>
</dbReference>
<dbReference type="InterPro" id="IPR045851">
    <property type="entry name" value="AMP-bd_C_sf"/>
</dbReference>
<dbReference type="SUPFAM" id="SSF56801">
    <property type="entry name" value="Acetyl-CoA synthetase-like"/>
    <property type="match status" value="1"/>
</dbReference>
<dbReference type="GO" id="GO:0006631">
    <property type="term" value="P:fatty acid metabolic process"/>
    <property type="evidence" value="ECO:0007669"/>
    <property type="project" value="TreeGrafter"/>
</dbReference>
<dbReference type="InterPro" id="IPR020845">
    <property type="entry name" value="AMP-binding_CS"/>
</dbReference>
<keyword evidence="5" id="KW-1185">Reference proteome</keyword>
<evidence type="ECO:0000256" key="1">
    <source>
        <dbReference type="ARBA" id="ARBA00006432"/>
    </source>
</evidence>
<feature type="domain" description="AMP-binding enzyme C-terminal" evidence="3">
    <location>
        <begin position="292"/>
        <end position="366"/>
    </location>
</feature>
<organism evidence="4 5">
    <name type="scientific">Cellulomonas shaoxiangyii</name>
    <dbReference type="NCBI Taxonomy" id="2566013"/>
    <lineage>
        <taxon>Bacteria</taxon>
        <taxon>Bacillati</taxon>
        <taxon>Actinomycetota</taxon>
        <taxon>Actinomycetes</taxon>
        <taxon>Micrococcales</taxon>
        <taxon>Cellulomonadaceae</taxon>
        <taxon>Cellulomonas</taxon>
    </lineage>
</organism>
<reference evidence="4 5" key="1">
    <citation type="submission" date="2019-04" db="EMBL/GenBank/DDBJ databases">
        <title>Isolation and identification of Cellulomonas shaoxiangyii sp. Nov. isolated from feces of the Tibetan antelopes (Pantholops hodgsonii) in the Qinghai-Tibet plateau of China.</title>
        <authorList>
            <person name="Tian Z."/>
        </authorList>
    </citation>
    <scope>NUCLEOTIDE SEQUENCE [LARGE SCALE GENOMIC DNA]</scope>
    <source>
        <strain evidence="4 5">Z28</strain>
    </source>
</reference>
<dbReference type="PROSITE" id="PS00455">
    <property type="entry name" value="AMP_BINDING"/>
    <property type="match status" value="1"/>
</dbReference>
<dbReference type="Gene3D" id="3.40.50.12780">
    <property type="entry name" value="N-terminal domain of ligase-like"/>
    <property type="match status" value="1"/>
</dbReference>
<dbReference type="Proteomes" id="UP000296469">
    <property type="component" value="Chromosome"/>
</dbReference>
<protein>
    <submittedName>
        <fullName evidence="4">AMP-dependent synthetase</fullName>
    </submittedName>
</protein>
<feature type="domain" description="AMP-dependent synthetase/ligase" evidence="2">
    <location>
        <begin position="46"/>
        <end position="212"/>
    </location>
</feature>
<dbReference type="PANTHER" id="PTHR43201">
    <property type="entry name" value="ACYL-COA SYNTHETASE"/>
    <property type="match status" value="1"/>
</dbReference>
<dbReference type="InterPro" id="IPR000873">
    <property type="entry name" value="AMP-dep_synth/lig_dom"/>
</dbReference>
<dbReference type="GO" id="GO:0031956">
    <property type="term" value="F:medium-chain fatty acid-CoA ligase activity"/>
    <property type="evidence" value="ECO:0007669"/>
    <property type="project" value="TreeGrafter"/>
</dbReference>